<dbReference type="SUPFAM" id="SSF82185">
    <property type="entry name" value="Histone H3 K4-specific methyltransferase SET7/9 N-terminal domain"/>
    <property type="match status" value="1"/>
</dbReference>
<comment type="caution">
    <text evidence="2">The sequence shown here is derived from an EMBL/GenBank/DDBJ whole genome shotgun (WGS) entry which is preliminary data.</text>
</comment>
<dbReference type="GO" id="GO:0016020">
    <property type="term" value="C:membrane"/>
    <property type="evidence" value="ECO:0007669"/>
    <property type="project" value="UniProtKB-ARBA"/>
</dbReference>
<dbReference type="AlphaFoldDB" id="A0AAV3S2L0"/>
<dbReference type="GO" id="GO:0016301">
    <property type="term" value="F:kinase activity"/>
    <property type="evidence" value="ECO:0007669"/>
    <property type="project" value="UniProtKB-KW"/>
</dbReference>
<dbReference type="EMBL" id="BAABME010014800">
    <property type="protein sequence ID" value="GAA0187514.1"/>
    <property type="molecule type" value="Genomic_DNA"/>
</dbReference>
<evidence type="ECO:0000313" key="2">
    <source>
        <dbReference type="EMBL" id="GAA0187514.1"/>
    </source>
</evidence>
<dbReference type="PANTHER" id="PTHR23084:SF263">
    <property type="entry name" value="MORN REPEAT-CONTAINING PROTEIN 1"/>
    <property type="match status" value="1"/>
</dbReference>
<dbReference type="Gene3D" id="2.20.110.10">
    <property type="entry name" value="Histone H3 K4-specific methyltransferase SET7/9 N-terminal domain"/>
    <property type="match status" value="1"/>
</dbReference>
<evidence type="ECO:0000256" key="1">
    <source>
        <dbReference type="ARBA" id="ARBA00022737"/>
    </source>
</evidence>
<proteinExistence type="predicted"/>
<protein>
    <submittedName>
        <fullName evidence="2">Kinase</fullName>
    </submittedName>
</protein>
<dbReference type="Pfam" id="PF02493">
    <property type="entry name" value="MORN"/>
    <property type="match status" value="3"/>
</dbReference>
<accession>A0AAV3S2L0</accession>
<name>A0AAV3S2L0_LITER</name>
<dbReference type="Proteomes" id="UP001454036">
    <property type="component" value="Unassembled WGS sequence"/>
</dbReference>
<organism evidence="2 3">
    <name type="scientific">Lithospermum erythrorhizon</name>
    <name type="common">Purple gromwell</name>
    <name type="synonym">Lithospermum officinale var. erythrorhizon</name>
    <dbReference type="NCBI Taxonomy" id="34254"/>
    <lineage>
        <taxon>Eukaryota</taxon>
        <taxon>Viridiplantae</taxon>
        <taxon>Streptophyta</taxon>
        <taxon>Embryophyta</taxon>
        <taxon>Tracheophyta</taxon>
        <taxon>Spermatophyta</taxon>
        <taxon>Magnoliopsida</taxon>
        <taxon>eudicotyledons</taxon>
        <taxon>Gunneridae</taxon>
        <taxon>Pentapetalae</taxon>
        <taxon>asterids</taxon>
        <taxon>lamiids</taxon>
        <taxon>Boraginales</taxon>
        <taxon>Boraginaceae</taxon>
        <taxon>Boraginoideae</taxon>
        <taxon>Lithospermeae</taxon>
        <taxon>Lithospermum</taxon>
    </lineage>
</organism>
<keyword evidence="3" id="KW-1185">Reference proteome</keyword>
<keyword evidence="2" id="KW-0808">Transferase</keyword>
<dbReference type="SMART" id="SM00698">
    <property type="entry name" value="MORN"/>
    <property type="match status" value="3"/>
</dbReference>
<keyword evidence="1" id="KW-0677">Repeat</keyword>
<sequence length="156" mass="17226">MPESEMPISSEEPSSRIPEFVMSIPAAICRIKSQANTSRRVTPTPTSEVIEKHLLNGDLYIETFSGTTPHGSGKYLWRDGCMYEGDWKRGKASRVGKFSWPSGASFQGHFKSGRMEGQGTFIGSDGDLYKGSWLGDESDVVGVGFGLFWVPLLQRK</sequence>
<keyword evidence="2" id="KW-0418">Kinase</keyword>
<dbReference type="PANTHER" id="PTHR23084">
    <property type="entry name" value="PHOSPHATIDYLINOSITOL-4-PHOSPHATE 5-KINASE RELATED"/>
    <property type="match status" value="1"/>
</dbReference>
<evidence type="ECO:0000313" key="3">
    <source>
        <dbReference type="Proteomes" id="UP001454036"/>
    </source>
</evidence>
<reference evidence="2 3" key="1">
    <citation type="submission" date="2024-01" db="EMBL/GenBank/DDBJ databases">
        <title>The complete chloroplast genome sequence of Lithospermum erythrorhizon: insights into the phylogenetic relationship among Boraginaceae species and the maternal lineages of purple gromwells.</title>
        <authorList>
            <person name="Okada T."/>
            <person name="Watanabe K."/>
        </authorList>
    </citation>
    <scope>NUCLEOTIDE SEQUENCE [LARGE SCALE GENOMIC DNA]</scope>
</reference>
<gene>
    <name evidence="2" type="ORF">LIER_34802</name>
</gene>
<dbReference type="InterPro" id="IPR003409">
    <property type="entry name" value="MORN"/>
</dbReference>